<sequence>MAIDLVGFSKMDDRTAVQEAASAGLQSMQHLIRTLSNQTPSHTPLDCREISDFTVTKFKHLISVLNRTGHARFRRGPAKPASDSVHPKPQTTLTAFQTPKSDKDYSTTVSPPVSTTSSFFSSNTIGDGSVSNGKTFSSISVPTPPAFSAGKPPLPQSHRKRCHEGEPAKTSSSSGHCHCSKRRKSKVKRTIRVAAISSKTADIPADEFAWRKYGQKPIKGSPHPRGYYRCSTVRGCPARKHVERAQDDPEMLVVTYEAEHRHPHPYPSLTAANVGLVFQSS</sequence>
<dbReference type="InterPro" id="IPR018872">
    <property type="entry name" value="Zn-cluster-dom"/>
</dbReference>
<dbReference type="PROSITE" id="PS50811">
    <property type="entry name" value="WRKY"/>
    <property type="match status" value="1"/>
</dbReference>
<name>A0A498I4A0_MALDO</name>
<evidence type="ECO:0000313" key="8">
    <source>
        <dbReference type="EMBL" id="RXH78568.1"/>
    </source>
</evidence>
<dbReference type="GO" id="GO:0043565">
    <property type="term" value="F:sequence-specific DNA binding"/>
    <property type="evidence" value="ECO:0007669"/>
    <property type="project" value="InterPro"/>
</dbReference>
<dbReference type="GO" id="GO:0003700">
    <property type="term" value="F:DNA-binding transcription factor activity"/>
    <property type="evidence" value="ECO:0007669"/>
    <property type="project" value="InterPro"/>
</dbReference>
<dbReference type="Gene3D" id="2.20.25.80">
    <property type="entry name" value="WRKY domain"/>
    <property type="match status" value="1"/>
</dbReference>
<keyword evidence="4" id="KW-0804">Transcription</keyword>
<keyword evidence="9" id="KW-1185">Reference proteome</keyword>
<feature type="region of interest" description="Disordered" evidence="6">
    <location>
        <begin position="141"/>
        <end position="184"/>
    </location>
</feature>
<evidence type="ECO:0000256" key="6">
    <source>
        <dbReference type="SAM" id="MobiDB-lite"/>
    </source>
</evidence>
<evidence type="ECO:0000259" key="7">
    <source>
        <dbReference type="PROSITE" id="PS50811"/>
    </source>
</evidence>
<feature type="domain" description="WRKY" evidence="7">
    <location>
        <begin position="199"/>
        <end position="265"/>
    </location>
</feature>
<dbReference type="SUPFAM" id="SSF118290">
    <property type="entry name" value="WRKY DNA-binding domain"/>
    <property type="match status" value="1"/>
</dbReference>
<dbReference type="PANTHER" id="PTHR31282">
    <property type="entry name" value="WRKY TRANSCRIPTION FACTOR 21-RELATED"/>
    <property type="match status" value="1"/>
</dbReference>
<dbReference type="GO" id="GO:0005634">
    <property type="term" value="C:nucleus"/>
    <property type="evidence" value="ECO:0007669"/>
    <property type="project" value="UniProtKB-SubCell"/>
</dbReference>
<dbReference type="AlphaFoldDB" id="A0A498I4A0"/>
<evidence type="ECO:0000256" key="2">
    <source>
        <dbReference type="ARBA" id="ARBA00023015"/>
    </source>
</evidence>
<evidence type="ECO:0000256" key="1">
    <source>
        <dbReference type="ARBA" id="ARBA00004123"/>
    </source>
</evidence>
<comment type="subcellular location">
    <subcellularLocation>
        <location evidence="1">Nucleus</location>
    </subcellularLocation>
</comment>
<dbReference type="InterPro" id="IPR044810">
    <property type="entry name" value="WRKY_plant"/>
</dbReference>
<protein>
    <recommendedName>
        <fullName evidence="7">WRKY domain-containing protein</fullName>
    </recommendedName>
</protein>
<comment type="caution">
    <text evidence="8">The sequence shown here is derived from an EMBL/GenBank/DDBJ whole genome shotgun (WGS) entry which is preliminary data.</text>
</comment>
<dbReference type="EMBL" id="RDQH01000339">
    <property type="protein sequence ID" value="RXH78568.1"/>
    <property type="molecule type" value="Genomic_DNA"/>
</dbReference>
<keyword evidence="3" id="KW-0238">DNA-binding</keyword>
<accession>A0A498I4A0</accession>
<dbReference type="SMR" id="A0A498I4A0"/>
<feature type="compositionally biased region" description="Polar residues" evidence="6">
    <location>
        <begin position="89"/>
        <end position="99"/>
    </location>
</feature>
<dbReference type="InterPro" id="IPR036576">
    <property type="entry name" value="WRKY_dom_sf"/>
</dbReference>
<dbReference type="GO" id="GO:0005516">
    <property type="term" value="F:calmodulin binding"/>
    <property type="evidence" value="ECO:0007669"/>
    <property type="project" value="UniProtKB-ARBA"/>
</dbReference>
<keyword evidence="2" id="KW-0805">Transcription regulation</keyword>
<dbReference type="InterPro" id="IPR003657">
    <property type="entry name" value="WRKY_dom"/>
</dbReference>
<dbReference type="Proteomes" id="UP000290289">
    <property type="component" value="Chromosome 13"/>
</dbReference>
<dbReference type="Pfam" id="PF03106">
    <property type="entry name" value="WRKY"/>
    <property type="match status" value="1"/>
</dbReference>
<feature type="region of interest" description="Disordered" evidence="6">
    <location>
        <begin position="73"/>
        <end position="113"/>
    </location>
</feature>
<evidence type="ECO:0000313" key="9">
    <source>
        <dbReference type="Proteomes" id="UP000290289"/>
    </source>
</evidence>
<keyword evidence="5" id="KW-0539">Nucleus</keyword>
<evidence type="ECO:0000256" key="3">
    <source>
        <dbReference type="ARBA" id="ARBA00023125"/>
    </source>
</evidence>
<organism evidence="8 9">
    <name type="scientific">Malus domestica</name>
    <name type="common">Apple</name>
    <name type="synonym">Pyrus malus</name>
    <dbReference type="NCBI Taxonomy" id="3750"/>
    <lineage>
        <taxon>Eukaryota</taxon>
        <taxon>Viridiplantae</taxon>
        <taxon>Streptophyta</taxon>
        <taxon>Embryophyta</taxon>
        <taxon>Tracheophyta</taxon>
        <taxon>Spermatophyta</taxon>
        <taxon>Magnoliopsida</taxon>
        <taxon>eudicotyledons</taxon>
        <taxon>Gunneridae</taxon>
        <taxon>Pentapetalae</taxon>
        <taxon>rosids</taxon>
        <taxon>fabids</taxon>
        <taxon>Rosales</taxon>
        <taxon>Rosaceae</taxon>
        <taxon>Amygdaloideae</taxon>
        <taxon>Maleae</taxon>
        <taxon>Malus</taxon>
    </lineage>
</organism>
<evidence type="ECO:0000256" key="4">
    <source>
        <dbReference type="ARBA" id="ARBA00023163"/>
    </source>
</evidence>
<proteinExistence type="predicted"/>
<dbReference type="SMART" id="SM00774">
    <property type="entry name" value="WRKY"/>
    <property type="match status" value="1"/>
</dbReference>
<dbReference type="FunFam" id="2.20.25.80:FF:000004">
    <property type="entry name" value="WRKY transcription factor 65"/>
    <property type="match status" value="1"/>
</dbReference>
<evidence type="ECO:0000256" key="5">
    <source>
        <dbReference type="ARBA" id="ARBA00023242"/>
    </source>
</evidence>
<dbReference type="Pfam" id="PF10533">
    <property type="entry name" value="Plant_zn_clust"/>
    <property type="match status" value="1"/>
</dbReference>
<reference evidence="8 9" key="1">
    <citation type="submission" date="2018-10" db="EMBL/GenBank/DDBJ databases">
        <title>A high-quality apple genome assembly.</title>
        <authorList>
            <person name="Hu J."/>
        </authorList>
    </citation>
    <scope>NUCLEOTIDE SEQUENCE [LARGE SCALE GENOMIC DNA]</scope>
    <source>
        <strain evidence="9">cv. HFTH1</strain>
        <tissue evidence="8">Young leaf</tissue>
    </source>
</reference>
<gene>
    <name evidence="8" type="ORF">DVH24_002086</name>
</gene>